<evidence type="ECO:0000313" key="3">
    <source>
        <dbReference type="EMBL" id="KAI7840831.1"/>
    </source>
</evidence>
<organism evidence="3 4">
    <name type="scientific">Chlorella ohadii</name>
    <dbReference type="NCBI Taxonomy" id="2649997"/>
    <lineage>
        <taxon>Eukaryota</taxon>
        <taxon>Viridiplantae</taxon>
        <taxon>Chlorophyta</taxon>
        <taxon>core chlorophytes</taxon>
        <taxon>Trebouxiophyceae</taxon>
        <taxon>Chlorellales</taxon>
        <taxon>Chlorellaceae</taxon>
        <taxon>Chlorella clade</taxon>
        <taxon>Chlorella</taxon>
    </lineage>
</organism>
<feature type="compositionally biased region" description="Low complexity" evidence="1">
    <location>
        <begin position="484"/>
        <end position="506"/>
    </location>
</feature>
<proteinExistence type="predicted"/>
<gene>
    <name evidence="3" type="ORF">COHA_005477</name>
</gene>
<keyword evidence="4" id="KW-1185">Reference proteome</keyword>
<reference evidence="3" key="1">
    <citation type="submission" date="2020-11" db="EMBL/GenBank/DDBJ databases">
        <title>Chlorella ohadii genome sequencing and assembly.</title>
        <authorList>
            <person name="Murik O."/>
            <person name="Treves H."/>
            <person name="Kedem I."/>
            <person name="Shotland Y."/>
            <person name="Kaplan A."/>
        </authorList>
    </citation>
    <scope>NUCLEOTIDE SEQUENCE</scope>
    <source>
        <strain evidence="3">1</strain>
    </source>
</reference>
<dbReference type="PROSITE" id="PS50011">
    <property type="entry name" value="PROTEIN_KINASE_DOM"/>
    <property type="match status" value="1"/>
</dbReference>
<accession>A0AAD5H1X4</accession>
<dbReference type="SUPFAM" id="SSF56112">
    <property type="entry name" value="Protein kinase-like (PK-like)"/>
    <property type="match status" value="1"/>
</dbReference>
<dbReference type="AlphaFoldDB" id="A0AAD5H1X4"/>
<dbReference type="Proteomes" id="UP001205105">
    <property type="component" value="Unassembled WGS sequence"/>
</dbReference>
<dbReference type="GO" id="GO:0005524">
    <property type="term" value="F:ATP binding"/>
    <property type="evidence" value="ECO:0007669"/>
    <property type="project" value="InterPro"/>
</dbReference>
<dbReference type="EMBL" id="JADXDR010000072">
    <property type="protein sequence ID" value="KAI7840831.1"/>
    <property type="molecule type" value="Genomic_DNA"/>
</dbReference>
<evidence type="ECO:0000259" key="2">
    <source>
        <dbReference type="PROSITE" id="PS50011"/>
    </source>
</evidence>
<protein>
    <recommendedName>
        <fullName evidence="2">Protein kinase domain-containing protein</fullName>
    </recommendedName>
</protein>
<dbReference type="Gene3D" id="1.10.510.10">
    <property type="entry name" value="Transferase(Phosphotransferase) domain 1"/>
    <property type="match status" value="1"/>
</dbReference>
<evidence type="ECO:0000256" key="1">
    <source>
        <dbReference type="SAM" id="MobiDB-lite"/>
    </source>
</evidence>
<dbReference type="InterPro" id="IPR011009">
    <property type="entry name" value="Kinase-like_dom_sf"/>
</dbReference>
<comment type="caution">
    <text evidence="3">The sequence shown here is derived from an EMBL/GenBank/DDBJ whole genome shotgun (WGS) entry which is preliminary data.</text>
</comment>
<feature type="domain" description="Protein kinase" evidence="2">
    <location>
        <begin position="54"/>
        <end position="454"/>
    </location>
</feature>
<feature type="region of interest" description="Disordered" evidence="1">
    <location>
        <begin position="471"/>
        <end position="506"/>
    </location>
</feature>
<sequence length="573" mass="63088">MQEKEALTASAAGGVLKKKTLAEHLEADDETAVYAILLPSGFPLKEGTQLWKGVRLGRLLGAGAQAKVFRVARDDGSPTGKVIKINHADMASKMLNNNVVWVGMDREWEIGTQLRAALQQPDGSVPGFMKVCDCLVSSAGGKDARFCGMLMGELHGWEVYKRVQAPEFHNIHYVREMLFQVFSALDRAQRKLGFNHADLGMRNVMEHYPRLWEDLSPEEAAKARAAAGALRPGFNVNADGSRAPLGPQIEFKIIDFGLAKFSAKTAAASAGREAQDIVEQLHERLARHERIIFGSDDSPTSIEIAAIDVTQQPGCIPRVRGWLRTKLGLPMKSTLQIKRQPIQGQMPEASLASGTQDYVQAQDNWDLPTRLASVAGPTFRQACAAVAHSRRNLDSRRQAAAEAKKKRKRSPIEAMYRHWWHRKGDVFHLLLTMALVLDDRTWPDADEDLVHSFCSLVHHVTGIKMKASFAEEQPSSGGGGAGSGSSSAHNGDGAQAQQAEQAQQAQQQLVFGRRKWKHWFRRWQIRLKGHLLPHNSGLLAREALSHPFLSPGVQVPHAPVPNKLAAAFPDYGA</sequence>
<evidence type="ECO:0000313" key="4">
    <source>
        <dbReference type="Proteomes" id="UP001205105"/>
    </source>
</evidence>
<name>A0AAD5H1X4_9CHLO</name>
<dbReference type="GO" id="GO:0004672">
    <property type="term" value="F:protein kinase activity"/>
    <property type="evidence" value="ECO:0007669"/>
    <property type="project" value="InterPro"/>
</dbReference>
<dbReference type="InterPro" id="IPR000719">
    <property type="entry name" value="Prot_kinase_dom"/>
</dbReference>